<accession>A0A2U2J749</accession>
<evidence type="ECO:0000313" key="3">
    <source>
        <dbReference type="EMBL" id="PWG04164.1"/>
    </source>
</evidence>
<keyword evidence="4" id="KW-1185">Reference proteome</keyword>
<organism evidence="3 4">
    <name type="scientific">Polaribacter aquimarinus</name>
    <dbReference type="NCBI Taxonomy" id="2100726"/>
    <lineage>
        <taxon>Bacteria</taxon>
        <taxon>Pseudomonadati</taxon>
        <taxon>Bacteroidota</taxon>
        <taxon>Flavobacteriia</taxon>
        <taxon>Flavobacteriales</taxon>
        <taxon>Flavobacteriaceae</taxon>
    </lineage>
</organism>
<evidence type="ECO:0000259" key="2">
    <source>
        <dbReference type="Pfam" id="PF13778"/>
    </source>
</evidence>
<dbReference type="InterPro" id="IPR025232">
    <property type="entry name" value="DUF4174"/>
</dbReference>
<comment type="caution">
    <text evidence="3">The sequence shown here is derived from an EMBL/GenBank/DDBJ whole genome shotgun (WGS) entry which is preliminary data.</text>
</comment>
<dbReference type="RefSeq" id="WP_109405981.1">
    <property type="nucleotide sequence ID" value="NZ_QFFG01000007.1"/>
</dbReference>
<protein>
    <recommendedName>
        <fullName evidence="2">DUF4174 domain-containing protein</fullName>
    </recommendedName>
</protein>
<evidence type="ECO:0000256" key="1">
    <source>
        <dbReference type="ARBA" id="ARBA00022729"/>
    </source>
</evidence>
<dbReference type="Pfam" id="PF13778">
    <property type="entry name" value="DUF4174"/>
    <property type="match status" value="1"/>
</dbReference>
<keyword evidence="1" id="KW-0732">Signal</keyword>
<feature type="domain" description="DUF4174" evidence="2">
    <location>
        <begin position="22"/>
        <end position="135"/>
    </location>
</feature>
<sequence>MKRVLFLMLVLTVNLAIKSQDLEQHQWKNRLLLVFSKDKTSNDLTKQINILSKDKKGIEERKLIVYQFVKNSFTTNFNQNWFPIKKLPKKHYSKIKNFEVVLVGLDGGIKLRQTKIVSLEKLFALIDGMPMRKRELKN</sequence>
<dbReference type="OrthoDB" id="7362103at2"/>
<dbReference type="Proteomes" id="UP000245670">
    <property type="component" value="Unassembled WGS sequence"/>
</dbReference>
<proteinExistence type="predicted"/>
<reference evidence="3 4" key="1">
    <citation type="submission" date="2018-05" db="EMBL/GenBank/DDBJ databases">
        <title>Polaribacter aquimarinus sp. nov., isolated from sediment in a sediment of sea.</title>
        <authorList>
            <person name="Lu D."/>
        </authorList>
    </citation>
    <scope>NUCLEOTIDE SEQUENCE [LARGE SCALE GENOMIC DNA]</scope>
    <source>
        <strain evidence="3 4">ZY113</strain>
    </source>
</reference>
<evidence type="ECO:0000313" key="4">
    <source>
        <dbReference type="Proteomes" id="UP000245670"/>
    </source>
</evidence>
<name>A0A2U2J749_9FLAO</name>
<dbReference type="AlphaFoldDB" id="A0A2U2J749"/>
<gene>
    <name evidence="3" type="ORF">DIS07_14455</name>
</gene>
<dbReference type="EMBL" id="QFFG01000007">
    <property type="protein sequence ID" value="PWG04164.1"/>
    <property type="molecule type" value="Genomic_DNA"/>
</dbReference>